<gene>
    <name evidence="2" type="ORF">ACFP2V_08290</name>
</gene>
<name>A0ABW0XM87_9ACTN</name>
<dbReference type="InterPro" id="IPR044855">
    <property type="entry name" value="CoA-Trfase_III_dom3_sf"/>
</dbReference>
<dbReference type="Gene3D" id="3.30.1540.10">
    <property type="entry name" value="formyl-coa transferase, domain 3"/>
    <property type="match status" value="1"/>
</dbReference>
<dbReference type="PANTHER" id="PTHR48207">
    <property type="entry name" value="SUCCINATE--HYDROXYMETHYLGLUTARATE COA-TRANSFERASE"/>
    <property type="match status" value="1"/>
</dbReference>
<protein>
    <submittedName>
        <fullName evidence="2">CaiB/BaiF CoA transferase family protein</fullName>
    </submittedName>
</protein>
<reference evidence="3" key="1">
    <citation type="journal article" date="2019" name="Int. J. Syst. Evol. Microbiol.">
        <title>The Global Catalogue of Microorganisms (GCM) 10K type strain sequencing project: providing services to taxonomists for standard genome sequencing and annotation.</title>
        <authorList>
            <consortium name="The Broad Institute Genomics Platform"/>
            <consortium name="The Broad Institute Genome Sequencing Center for Infectious Disease"/>
            <person name="Wu L."/>
            <person name="Ma J."/>
        </authorList>
    </citation>
    <scope>NUCLEOTIDE SEQUENCE [LARGE SCALE GENOMIC DNA]</scope>
    <source>
        <strain evidence="3">JCM 13852</strain>
    </source>
</reference>
<dbReference type="SUPFAM" id="SSF89796">
    <property type="entry name" value="CoA-transferase family III (CaiB/BaiF)"/>
    <property type="match status" value="1"/>
</dbReference>
<dbReference type="InterPro" id="IPR023606">
    <property type="entry name" value="CoA-Trfase_III_dom_1_sf"/>
</dbReference>
<comment type="caution">
    <text evidence="2">The sequence shown here is derived from an EMBL/GenBank/DDBJ whole genome shotgun (WGS) entry which is preliminary data.</text>
</comment>
<evidence type="ECO:0000313" key="2">
    <source>
        <dbReference type="EMBL" id="MFC5670106.1"/>
    </source>
</evidence>
<dbReference type="PANTHER" id="PTHR48207:SF3">
    <property type="entry name" value="SUCCINATE--HYDROXYMETHYLGLUTARATE COA-TRANSFERASE"/>
    <property type="match status" value="1"/>
</dbReference>
<dbReference type="Pfam" id="PF02515">
    <property type="entry name" value="CoA_transf_3"/>
    <property type="match status" value="1"/>
</dbReference>
<dbReference type="InterPro" id="IPR050483">
    <property type="entry name" value="CoA-transferase_III_domain"/>
</dbReference>
<sequence>MHPLQGLTVVALEQAVAAPFATRQLADLGARVIKIERPGVGDFARGYDETVRGLASHFVWLNRSKESVCLDLKSEDGQAAVRELIRHADVFVQNLAPGAAERLGLGADELRAVNPGLIHVSISGYGAGGPYSGKKAYDLLVQCEAGLVSITGTEEEPSKVGISIADIASGMYAYTGILTAVIRRRQSGEGATIEISMLEALAEWMGYPLNYAAYGGTAPARTGARHAAIYPYGPFRCGDGSLIFLGLQNEREWRVFCEEILDKPELAEDPRYLRNSLRVENAGDLRDEIERAFLGSTAPDVAAKLEQAGIANALLRDMHGLAAHPQLKARGRWKTYESPKGTLRALVPPVTMDGLDPVMGPVPDVGEHTTAVLAEFGIVAAAEQARA</sequence>
<dbReference type="InterPro" id="IPR003673">
    <property type="entry name" value="CoA-Trfase_fam_III"/>
</dbReference>
<dbReference type="Proteomes" id="UP001596183">
    <property type="component" value="Unassembled WGS sequence"/>
</dbReference>
<accession>A0ABW0XM87</accession>
<dbReference type="RefSeq" id="WP_381207766.1">
    <property type="nucleotide sequence ID" value="NZ_JBHSPC010000018.1"/>
</dbReference>
<organism evidence="2 3">
    <name type="scientific">Streptomyces incanus</name>
    <dbReference type="NCBI Taxonomy" id="887453"/>
    <lineage>
        <taxon>Bacteria</taxon>
        <taxon>Bacillati</taxon>
        <taxon>Actinomycetota</taxon>
        <taxon>Actinomycetes</taxon>
        <taxon>Kitasatosporales</taxon>
        <taxon>Streptomycetaceae</taxon>
        <taxon>Streptomyces</taxon>
    </lineage>
</organism>
<proteinExistence type="predicted"/>
<keyword evidence="3" id="KW-1185">Reference proteome</keyword>
<dbReference type="EMBL" id="JBHSPC010000018">
    <property type="protein sequence ID" value="MFC5670106.1"/>
    <property type="molecule type" value="Genomic_DNA"/>
</dbReference>
<keyword evidence="1 2" id="KW-0808">Transferase</keyword>
<evidence type="ECO:0000256" key="1">
    <source>
        <dbReference type="ARBA" id="ARBA00022679"/>
    </source>
</evidence>
<evidence type="ECO:0000313" key="3">
    <source>
        <dbReference type="Proteomes" id="UP001596183"/>
    </source>
</evidence>
<dbReference type="GO" id="GO:0016740">
    <property type="term" value="F:transferase activity"/>
    <property type="evidence" value="ECO:0007669"/>
    <property type="project" value="UniProtKB-KW"/>
</dbReference>
<dbReference type="Gene3D" id="3.40.50.10540">
    <property type="entry name" value="Crotonobetainyl-coa:carnitine coa-transferase, domain 1"/>
    <property type="match status" value="1"/>
</dbReference>